<dbReference type="AlphaFoldDB" id="A0A397UZQ6"/>
<organism evidence="1 2">
    <name type="scientific">Gigaspora rosea</name>
    <dbReference type="NCBI Taxonomy" id="44941"/>
    <lineage>
        <taxon>Eukaryota</taxon>
        <taxon>Fungi</taxon>
        <taxon>Fungi incertae sedis</taxon>
        <taxon>Mucoromycota</taxon>
        <taxon>Glomeromycotina</taxon>
        <taxon>Glomeromycetes</taxon>
        <taxon>Diversisporales</taxon>
        <taxon>Gigasporaceae</taxon>
        <taxon>Gigaspora</taxon>
    </lineage>
</organism>
<comment type="caution">
    <text evidence="1">The sequence shown here is derived from an EMBL/GenBank/DDBJ whole genome shotgun (WGS) entry which is preliminary data.</text>
</comment>
<name>A0A397UZQ6_9GLOM</name>
<keyword evidence="2" id="KW-1185">Reference proteome</keyword>
<dbReference type="EMBL" id="QKWP01000790">
    <property type="protein sequence ID" value="RIB14858.1"/>
    <property type="molecule type" value="Genomic_DNA"/>
</dbReference>
<evidence type="ECO:0000313" key="2">
    <source>
        <dbReference type="Proteomes" id="UP000266673"/>
    </source>
</evidence>
<protein>
    <recommendedName>
        <fullName evidence="3">SHSP domain-containing protein</fullName>
    </recommendedName>
</protein>
<sequence>MEVVLRIFLMEYNFAREYYTSLISLCFCETCHRYTRGVPKEGILIDLSLTVQGESKRKPTYEAATSRVSERKVEKFRKCISFTKKLVHQQNTLGAPSKISFTNKLTRNITLKRDNIEAKFQNGLLEIKIPRGSADQDHSKITIQ</sequence>
<dbReference type="OrthoDB" id="1431247at2759"/>
<dbReference type="InterPro" id="IPR008978">
    <property type="entry name" value="HSP20-like_chaperone"/>
</dbReference>
<accession>A0A397UZQ6</accession>
<proteinExistence type="predicted"/>
<dbReference type="CDD" id="cd06464">
    <property type="entry name" value="ACD_sHsps-like"/>
    <property type="match status" value="1"/>
</dbReference>
<dbReference type="Gene3D" id="2.60.40.790">
    <property type="match status" value="1"/>
</dbReference>
<evidence type="ECO:0000313" key="1">
    <source>
        <dbReference type="EMBL" id="RIB14858.1"/>
    </source>
</evidence>
<reference evidence="1 2" key="1">
    <citation type="submission" date="2018-06" db="EMBL/GenBank/DDBJ databases">
        <title>Comparative genomics reveals the genomic features of Rhizophagus irregularis, R. cerebriforme, R. diaphanum and Gigaspora rosea, and their symbiotic lifestyle signature.</title>
        <authorList>
            <person name="Morin E."/>
            <person name="San Clemente H."/>
            <person name="Chen E.C.H."/>
            <person name="De La Providencia I."/>
            <person name="Hainaut M."/>
            <person name="Kuo A."/>
            <person name="Kohler A."/>
            <person name="Murat C."/>
            <person name="Tang N."/>
            <person name="Roy S."/>
            <person name="Loubradou J."/>
            <person name="Henrissat B."/>
            <person name="Grigoriev I.V."/>
            <person name="Corradi N."/>
            <person name="Roux C."/>
            <person name="Martin F.M."/>
        </authorList>
    </citation>
    <scope>NUCLEOTIDE SEQUENCE [LARGE SCALE GENOMIC DNA]</scope>
    <source>
        <strain evidence="1 2">DAOM 194757</strain>
    </source>
</reference>
<dbReference type="Proteomes" id="UP000266673">
    <property type="component" value="Unassembled WGS sequence"/>
</dbReference>
<evidence type="ECO:0008006" key="3">
    <source>
        <dbReference type="Google" id="ProtNLM"/>
    </source>
</evidence>
<gene>
    <name evidence="1" type="ORF">C2G38_2193886</name>
</gene>